<dbReference type="GO" id="GO:0003735">
    <property type="term" value="F:structural constituent of ribosome"/>
    <property type="evidence" value="ECO:0007669"/>
    <property type="project" value="InterPro"/>
</dbReference>
<dbReference type="Gene3D" id="1.10.1900.20">
    <property type="entry name" value="Ribosomal protein L20"/>
    <property type="match status" value="1"/>
</dbReference>
<comment type="function">
    <text evidence="7 8">Binds directly to 23S ribosomal RNA and is necessary for the in vitro assembly process of the 50S ribosomal subunit. It is not involved in the protein synthesizing functions of that subunit.</text>
</comment>
<reference evidence="10" key="1">
    <citation type="submission" date="2023-05" db="EMBL/GenBank/DDBJ databases">
        <title>Anaerotaeda fermentans gen. nov., sp. nov., a novel anaerobic planctomycete of the new family within the order Sedimentisphaerales isolated from Taman Peninsula, Russia.</title>
        <authorList>
            <person name="Khomyakova M.A."/>
            <person name="Merkel A.Y."/>
            <person name="Slobodkin A.I."/>
        </authorList>
    </citation>
    <scope>NUCLEOTIDE SEQUENCE</scope>
    <source>
        <strain evidence="10">M17dextr</strain>
    </source>
</reference>
<evidence type="ECO:0000256" key="1">
    <source>
        <dbReference type="ARBA" id="ARBA00007698"/>
    </source>
</evidence>
<dbReference type="FunFam" id="1.10.1900.20:FF:000001">
    <property type="entry name" value="50S ribosomal protein L20"/>
    <property type="match status" value="1"/>
</dbReference>
<evidence type="ECO:0000256" key="2">
    <source>
        <dbReference type="ARBA" id="ARBA00022730"/>
    </source>
</evidence>
<feature type="region of interest" description="Disordered" evidence="9">
    <location>
        <begin position="1"/>
        <end position="30"/>
    </location>
</feature>
<dbReference type="PANTHER" id="PTHR10986">
    <property type="entry name" value="39S RIBOSOMAL PROTEIN L20"/>
    <property type="match status" value="1"/>
</dbReference>
<comment type="similarity">
    <text evidence="1 7 8">Belongs to the bacterial ribosomal protein bL20 family.</text>
</comment>
<gene>
    <name evidence="7 10" type="primary">rplT</name>
    <name evidence="10" type="ORF">QJ522_14840</name>
</gene>
<dbReference type="EMBL" id="JASCXX010000019">
    <property type="protein sequence ID" value="MDI6450335.1"/>
    <property type="molecule type" value="Genomic_DNA"/>
</dbReference>
<evidence type="ECO:0000256" key="7">
    <source>
        <dbReference type="HAMAP-Rule" id="MF_00382"/>
    </source>
</evidence>
<keyword evidence="2 7" id="KW-0699">rRNA-binding</keyword>
<dbReference type="InterPro" id="IPR005813">
    <property type="entry name" value="Ribosomal_bL20"/>
</dbReference>
<evidence type="ECO:0000256" key="9">
    <source>
        <dbReference type="SAM" id="MobiDB-lite"/>
    </source>
</evidence>
<name>A0AAW6U0G8_9BACT</name>
<dbReference type="RefSeq" id="WP_349245746.1">
    <property type="nucleotide sequence ID" value="NZ_JASCXX010000019.1"/>
</dbReference>
<dbReference type="NCBIfam" id="TIGR01032">
    <property type="entry name" value="rplT_bact"/>
    <property type="match status" value="1"/>
</dbReference>
<evidence type="ECO:0000256" key="3">
    <source>
        <dbReference type="ARBA" id="ARBA00022884"/>
    </source>
</evidence>
<dbReference type="PRINTS" id="PR00062">
    <property type="entry name" value="RIBOSOMALL20"/>
</dbReference>
<evidence type="ECO:0000256" key="8">
    <source>
        <dbReference type="RuleBase" id="RU000560"/>
    </source>
</evidence>
<dbReference type="InterPro" id="IPR035566">
    <property type="entry name" value="Ribosomal_protein_bL20_C"/>
</dbReference>
<dbReference type="Proteomes" id="UP001431776">
    <property type="component" value="Unassembled WGS sequence"/>
</dbReference>
<dbReference type="InterPro" id="IPR049946">
    <property type="entry name" value="RIBOSOMAL_L20_CS"/>
</dbReference>
<dbReference type="CDD" id="cd07026">
    <property type="entry name" value="Ribosomal_L20"/>
    <property type="match status" value="1"/>
</dbReference>
<keyword evidence="4 7" id="KW-0689">Ribosomal protein</keyword>
<proteinExistence type="inferred from homology"/>
<accession>A0AAW6U0G8</accession>
<evidence type="ECO:0000313" key="10">
    <source>
        <dbReference type="EMBL" id="MDI6450335.1"/>
    </source>
</evidence>
<dbReference type="GO" id="GO:0006412">
    <property type="term" value="P:translation"/>
    <property type="evidence" value="ECO:0007669"/>
    <property type="project" value="InterPro"/>
</dbReference>
<sequence>MPRVRRGAARRQAKKRILKSVSGHRGPAGRQIRLAKEAATRAEVNAKTDRRRRKREFRGLWVVRLNAACRARGVRYSEFVHGCKKANIELNRKMLSEIAIADPEGFDKIAEAVKAALA</sequence>
<evidence type="ECO:0000256" key="4">
    <source>
        <dbReference type="ARBA" id="ARBA00022980"/>
    </source>
</evidence>
<evidence type="ECO:0000256" key="6">
    <source>
        <dbReference type="ARBA" id="ARBA00035172"/>
    </source>
</evidence>
<dbReference type="SUPFAM" id="SSF74731">
    <property type="entry name" value="Ribosomal protein L20"/>
    <property type="match status" value="1"/>
</dbReference>
<keyword evidence="5 7" id="KW-0687">Ribonucleoprotein</keyword>
<dbReference type="Gene3D" id="6.10.160.10">
    <property type="match status" value="1"/>
</dbReference>
<feature type="compositionally biased region" description="Basic residues" evidence="9">
    <location>
        <begin position="1"/>
        <end position="18"/>
    </location>
</feature>
<comment type="caution">
    <text evidence="10">The sequence shown here is derived from an EMBL/GenBank/DDBJ whole genome shotgun (WGS) entry which is preliminary data.</text>
</comment>
<keyword evidence="3 7" id="KW-0694">RNA-binding</keyword>
<dbReference type="AlphaFoldDB" id="A0AAW6U0G8"/>
<organism evidence="10 11">
    <name type="scientific">Anaerobaca lacustris</name>
    <dbReference type="NCBI Taxonomy" id="3044600"/>
    <lineage>
        <taxon>Bacteria</taxon>
        <taxon>Pseudomonadati</taxon>
        <taxon>Planctomycetota</taxon>
        <taxon>Phycisphaerae</taxon>
        <taxon>Sedimentisphaerales</taxon>
        <taxon>Anaerobacaceae</taxon>
        <taxon>Anaerobaca</taxon>
    </lineage>
</organism>
<dbReference type="GO" id="GO:0000027">
    <property type="term" value="P:ribosomal large subunit assembly"/>
    <property type="evidence" value="ECO:0007669"/>
    <property type="project" value="UniProtKB-UniRule"/>
</dbReference>
<dbReference type="GO" id="GO:0005840">
    <property type="term" value="C:ribosome"/>
    <property type="evidence" value="ECO:0007669"/>
    <property type="project" value="UniProtKB-KW"/>
</dbReference>
<dbReference type="HAMAP" id="MF_00382">
    <property type="entry name" value="Ribosomal_bL20"/>
    <property type="match status" value="1"/>
</dbReference>
<dbReference type="Pfam" id="PF00453">
    <property type="entry name" value="Ribosomal_L20"/>
    <property type="match status" value="1"/>
</dbReference>
<evidence type="ECO:0000313" key="11">
    <source>
        <dbReference type="Proteomes" id="UP001431776"/>
    </source>
</evidence>
<dbReference type="GO" id="GO:1990904">
    <property type="term" value="C:ribonucleoprotein complex"/>
    <property type="evidence" value="ECO:0007669"/>
    <property type="project" value="UniProtKB-KW"/>
</dbReference>
<dbReference type="GO" id="GO:0019843">
    <property type="term" value="F:rRNA binding"/>
    <property type="evidence" value="ECO:0007669"/>
    <property type="project" value="UniProtKB-UniRule"/>
</dbReference>
<keyword evidence="11" id="KW-1185">Reference proteome</keyword>
<evidence type="ECO:0000256" key="5">
    <source>
        <dbReference type="ARBA" id="ARBA00023274"/>
    </source>
</evidence>
<dbReference type="PROSITE" id="PS00937">
    <property type="entry name" value="RIBOSOMAL_L20"/>
    <property type="match status" value="1"/>
</dbReference>
<protein>
    <recommendedName>
        <fullName evidence="6 7">Large ribosomal subunit protein bL20</fullName>
    </recommendedName>
</protein>